<evidence type="ECO:0000256" key="2">
    <source>
        <dbReference type="ARBA" id="ARBA00023015"/>
    </source>
</evidence>
<evidence type="ECO:0000256" key="1">
    <source>
        <dbReference type="ARBA" id="ARBA00009437"/>
    </source>
</evidence>
<reference evidence="6 7" key="1">
    <citation type="submission" date="2014-09" db="EMBL/GenBank/DDBJ databases">
        <authorList>
            <person name="Urmite Genomes Urmite Genomes"/>
        </authorList>
    </citation>
    <scope>NUCLEOTIDE SEQUENCE [LARGE SCALE GENOMIC DNA]</scope>
    <source>
        <strain evidence="6 7">ES2</strain>
    </source>
</reference>
<keyword evidence="7" id="KW-1185">Reference proteome</keyword>
<dbReference type="Gene3D" id="1.10.10.10">
    <property type="entry name" value="Winged helix-like DNA-binding domain superfamily/Winged helix DNA-binding domain"/>
    <property type="match status" value="1"/>
</dbReference>
<dbReference type="AlphaFoldDB" id="A0A098EPZ2"/>
<dbReference type="InterPro" id="IPR000847">
    <property type="entry name" value="LysR_HTH_N"/>
</dbReference>
<dbReference type="SUPFAM" id="SSF46785">
    <property type="entry name" value="Winged helix' DNA-binding domain"/>
    <property type="match status" value="1"/>
</dbReference>
<dbReference type="EMBL" id="CCXS01000001">
    <property type="protein sequence ID" value="CEG23842.1"/>
    <property type="molecule type" value="Genomic_DNA"/>
</dbReference>
<dbReference type="Pfam" id="PF00126">
    <property type="entry name" value="HTH_1"/>
    <property type="match status" value="1"/>
</dbReference>
<keyword evidence="3" id="KW-0238">DNA-binding</keyword>
<dbReference type="RefSeq" id="WP_052652852.1">
    <property type="nucleotide sequence ID" value="NZ_CCXS01000001.1"/>
</dbReference>
<accession>A0A098EPZ2</accession>
<evidence type="ECO:0000313" key="7">
    <source>
        <dbReference type="Proteomes" id="UP000043699"/>
    </source>
</evidence>
<dbReference type="InterPro" id="IPR050950">
    <property type="entry name" value="HTH-type_LysR_regulators"/>
</dbReference>
<dbReference type="Pfam" id="PF03466">
    <property type="entry name" value="LysR_substrate"/>
    <property type="match status" value="1"/>
</dbReference>
<dbReference type="Proteomes" id="UP000043699">
    <property type="component" value="Unassembled WGS sequence"/>
</dbReference>
<name>A0A098EPZ2_9BACL</name>
<dbReference type="CDD" id="cd05466">
    <property type="entry name" value="PBP2_LTTR_substrate"/>
    <property type="match status" value="1"/>
</dbReference>
<dbReference type="SUPFAM" id="SSF53850">
    <property type="entry name" value="Periplasmic binding protein-like II"/>
    <property type="match status" value="1"/>
</dbReference>
<feature type="domain" description="HTH lysR-type" evidence="5">
    <location>
        <begin position="1"/>
        <end position="58"/>
    </location>
</feature>
<evidence type="ECO:0000259" key="5">
    <source>
        <dbReference type="PROSITE" id="PS50931"/>
    </source>
</evidence>
<comment type="similarity">
    <text evidence="1">Belongs to the LysR transcriptional regulatory family.</text>
</comment>
<dbReference type="FunFam" id="1.10.10.10:FF:000001">
    <property type="entry name" value="LysR family transcriptional regulator"/>
    <property type="match status" value="1"/>
</dbReference>
<gene>
    <name evidence="6" type="primary">gltC</name>
    <name evidence="6" type="ORF">BN1080_02849</name>
</gene>
<dbReference type="InterPro" id="IPR005119">
    <property type="entry name" value="LysR_subst-bd"/>
</dbReference>
<dbReference type="InterPro" id="IPR036390">
    <property type="entry name" value="WH_DNA-bd_sf"/>
</dbReference>
<dbReference type="InterPro" id="IPR036388">
    <property type="entry name" value="WH-like_DNA-bd_sf"/>
</dbReference>
<dbReference type="GO" id="GO:0003700">
    <property type="term" value="F:DNA-binding transcription factor activity"/>
    <property type="evidence" value="ECO:0007669"/>
    <property type="project" value="InterPro"/>
</dbReference>
<sequence>MNMTHLKYYITLVEQASFTKAANELLIAQPSLSMAIKKLETELELKLLDRSKRDLSLTKEGEILYEEAKKLMNHVNYVEGEMKRLKDQGPMELAIGIIESAKFWIPKILKAIKDEYPGVRIEIVEVLGLDDVHKALNNYDIHFAITNQLMSKQEVNVLPIYKENFVALLPTGHSLTKKAQLDVTDLISESFIIFKEGFQTRQDILNAFRQAGSKPNIQFEVERFETAISFVEEGLGVTLVPENYIKSFQNNRYEVRELNDHNVTRTVFLAHDTRRYLPPLVNRSIELIRGFFEGELSE</sequence>
<protein>
    <submittedName>
        <fullName evidence="6">HTH-type transcriptional regulator GltC</fullName>
    </submittedName>
</protein>
<evidence type="ECO:0000256" key="3">
    <source>
        <dbReference type="ARBA" id="ARBA00023125"/>
    </source>
</evidence>
<organism evidence="6 7">
    <name type="scientific">Planococcus massiliensis</name>
    <dbReference type="NCBI Taxonomy" id="1499687"/>
    <lineage>
        <taxon>Bacteria</taxon>
        <taxon>Bacillati</taxon>
        <taxon>Bacillota</taxon>
        <taxon>Bacilli</taxon>
        <taxon>Bacillales</taxon>
        <taxon>Caryophanaceae</taxon>
        <taxon>Planococcus</taxon>
    </lineage>
</organism>
<dbReference type="GO" id="GO:0003677">
    <property type="term" value="F:DNA binding"/>
    <property type="evidence" value="ECO:0007669"/>
    <property type="project" value="UniProtKB-KW"/>
</dbReference>
<dbReference type="STRING" id="1499687.BN1080_02849"/>
<evidence type="ECO:0000313" key="6">
    <source>
        <dbReference type="EMBL" id="CEG23842.1"/>
    </source>
</evidence>
<dbReference type="Gene3D" id="3.40.190.290">
    <property type="match status" value="1"/>
</dbReference>
<dbReference type="PANTHER" id="PTHR30419">
    <property type="entry name" value="HTH-TYPE TRANSCRIPTIONAL REGULATOR YBHD"/>
    <property type="match status" value="1"/>
</dbReference>
<keyword evidence="4" id="KW-0804">Transcription</keyword>
<dbReference type="GO" id="GO:0005829">
    <property type="term" value="C:cytosol"/>
    <property type="evidence" value="ECO:0007669"/>
    <property type="project" value="TreeGrafter"/>
</dbReference>
<evidence type="ECO:0000256" key="4">
    <source>
        <dbReference type="ARBA" id="ARBA00023163"/>
    </source>
</evidence>
<dbReference type="PRINTS" id="PR00039">
    <property type="entry name" value="HTHLYSR"/>
</dbReference>
<keyword evidence="2" id="KW-0805">Transcription regulation</keyword>
<dbReference type="OrthoDB" id="9803735at2"/>
<dbReference type="PANTHER" id="PTHR30419:SF8">
    <property type="entry name" value="NITROGEN ASSIMILATION TRANSCRIPTIONAL ACTIVATOR-RELATED"/>
    <property type="match status" value="1"/>
</dbReference>
<proteinExistence type="inferred from homology"/>
<dbReference type="PROSITE" id="PS50931">
    <property type="entry name" value="HTH_LYSR"/>
    <property type="match status" value="1"/>
</dbReference>